<evidence type="ECO:0000313" key="2">
    <source>
        <dbReference type="Proteomes" id="UP000001514"/>
    </source>
</evidence>
<proteinExistence type="predicted"/>
<dbReference type="Proteomes" id="UP000001514">
    <property type="component" value="Unassembled WGS sequence"/>
</dbReference>
<dbReference type="InParanoid" id="D8QTT9"/>
<accession>D8QTT9</accession>
<dbReference type="EMBL" id="GL377566">
    <property type="protein sequence ID" value="EFJ37171.1"/>
    <property type="molecule type" value="Genomic_DNA"/>
</dbReference>
<keyword evidence="2" id="KW-1185">Reference proteome</keyword>
<organism evidence="2">
    <name type="scientific">Selaginella moellendorffii</name>
    <name type="common">Spikemoss</name>
    <dbReference type="NCBI Taxonomy" id="88036"/>
    <lineage>
        <taxon>Eukaryota</taxon>
        <taxon>Viridiplantae</taxon>
        <taxon>Streptophyta</taxon>
        <taxon>Embryophyta</taxon>
        <taxon>Tracheophyta</taxon>
        <taxon>Lycopodiopsida</taxon>
        <taxon>Selaginellales</taxon>
        <taxon>Selaginellaceae</taxon>
        <taxon>Selaginella</taxon>
    </lineage>
</organism>
<evidence type="ECO:0000313" key="1">
    <source>
        <dbReference type="EMBL" id="EFJ37171.1"/>
    </source>
</evidence>
<dbReference type="AlphaFoldDB" id="D8QTT9"/>
<protein>
    <submittedName>
        <fullName evidence="1">Uncharacterized protein</fullName>
    </submittedName>
</protein>
<sequence>MVDIEVKAEGGIQYARAERDHLEHVAFIHKIKSCELGEGKAVTVVRMHEAQWSVHRVQIKFNLWLASETIPFMEENCYRLGKLLEESLKRYGFSKEAIEVAFQMQVAGEMRLWSLVEVRFASKKEEFVVNQKGLNVKDQHTIIVDKVDLSKKQVILLVPQKLHKNALKGSFSRLTTRHPANLSAIAKGVVAMDSLARESVAMAISKLS</sequence>
<gene>
    <name evidence="1" type="ORF">SELMODRAFT_403330</name>
</gene>
<name>D8QTT9_SELML</name>
<dbReference type="HOGENOM" id="CLU_1322858_0_0_1"/>
<dbReference type="Gramene" id="EFJ37171">
    <property type="protein sequence ID" value="EFJ37171"/>
    <property type="gene ID" value="SELMODRAFT_403330"/>
</dbReference>
<dbReference type="KEGG" id="smo:SELMODRAFT_403330"/>
<reference evidence="1 2" key="1">
    <citation type="journal article" date="2011" name="Science">
        <title>The Selaginella genome identifies genetic changes associated with the evolution of vascular plants.</title>
        <authorList>
            <person name="Banks J.A."/>
            <person name="Nishiyama T."/>
            <person name="Hasebe M."/>
            <person name="Bowman J.L."/>
            <person name="Gribskov M."/>
            <person name="dePamphilis C."/>
            <person name="Albert V.A."/>
            <person name="Aono N."/>
            <person name="Aoyama T."/>
            <person name="Ambrose B.A."/>
            <person name="Ashton N.W."/>
            <person name="Axtell M.J."/>
            <person name="Barker E."/>
            <person name="Barker M.S."/>
            <person name="Bennetzen J.L."/>
            <person name="Bonawitz N.D."/>
            <person name="Chapple C."/>
            <person name="Cheng C."/>
            <person name="Correa L.G."/>
            <person name="Dacre M."/>
            <person name="DeBarry J."/>
            <person name="Dreyer I."/>
            <person name="Elias M."/>
            <person name="Engstrom E.M."/>
            <person name="Estelle M."/>
            <person name="Feng L."/>
            <person name="Finet C."/>
            <person name="Floyd S.K."/>
            <person name="Frommer W.B."/>
            <person name="Fujita T."/>
            <person name="Gramzow L."/>
            <person name="Gutensohn M."/>
            <person name="Harholt J."/>
            <person name="Hattori M."/>
            <person name="Heyl A."/>
            <person name="Hirai T."/>
            <person name="Hiwatashi Y."/>
            <person name="Ishikawa M."/>
            <person name="Iwata M."/>
            <person name="Karol K.G."/>
            <person name="Koehler B."/>
            <person name="Kolukisaoglu U."/>
            <person name="Kubo M."/>
            <person name="Kurata T."/>
            <person name="Lalonde S."/>
            <person name="Li K."/>
            <person name="Li Y."/>
            <person name="Litt A."/>
            <person name="Lyons E."/>
            <person name="Manning G."/>
            <person name="Maruyama T."/>
            <person name="Michael T.P."/>
            <person name="Mikami K."/>
            <person name="Miyazaki S."/>
            <person name="Morinaga S."/>
            <person name="Murata T."/>
            <person name="Mueller-Roeber B."/>
            <person name="Nelson D.R."/>
            <person name="Obara M."/>
            <person name="Oguri Y."/>
            <person name="Olmstead R.G."/>
            <person name="Onodera N."/>
            <person name="Petersen B.L."/>
            <person name="Pils B."/>
            <person name="Prigge M."/>
            <person name="Rensing S.A."/>
            <person name="Riano-Pachon D.M."/>
            <person name="Roberts A.W."/>
            <person name="Sato Y."/>
            <person name="Scheller H.V."/>
            <person name="Schulz B."/>
            <person name="Schulz C."/>
            <person name="Shakirov E.V."/>
            <person name="Shibagaki N."/>
            <person name="Shinohara N."/>
            <person name="Shippen D.E."/>
            <person name="Soerensen I."/>
            <person name="Sotooka R."/>
            <person name="Sugimoto N."/>
            <person name="Sugita M."/>
            <person name="Sumikawa N."/>
            <person name="Tanurdzic M."/>
            <person name="Theissen G."/>
            <person name="Ulvskov P."/>
            <person name="Wakazuki S."/>
            <person name="Weng J.K."/>
            <person name="Willats W.W."/>
            <person name="Wipf D."/>
            <person name="Wolf P.G."/>
            <person name="Yang L."/>
            <person name="Zimmer A.D."/>
            <person name="Zhu Q."/>
            <person name="Mitros T."/>
            <person name="Hellsten U."/>
            <person name="Loque D."/>
            <person name="Otillar R."/>
            <person name="Salamov A."/>
            <person name="Schmutz J."/>
            <person name="Shapiro H."/>
            <person name="Lindquist E."/>
            <person name="Lucas S."/>
            <person name="Rokhsar D."/>
            <person name="Grigoriev I.V."/>
        </authorList>
    </citation>
    <scope>NUCLEOTIDE SEQUENCE [LARGE SCALE GENOMIC DNA]</scope>
</reference>